<dbReference type="InterPro" id="IPR038071">
    <property type="entry name" value="UROD/MetE-like_sf"/>
</dbReference>
<dbReference type="EMBL" id="QRZC01000004">
    <property type="protein sequence ID" value="RGV44497.1"/>
    <property type="molecule type" value="Genomic_DNA"/>
</dbReference>
<name>A0A412XJA0_BACUN</name>
<organism evidence="2 3">
    <name type="scientific">Bacteroides uniformis</name>
    <dbReference type="NCBI Taxonomy" id="820"/>
    <lineage>
        <taxon>Bacteria</taxon>
        <taxon>Pseudomonadati</taxon>
        <taxon>Bacteroidota</taxon>
        <taxon>Bacteroidia</taxon>
        <taxon>Bacteroidales</taxon>
        <taxon>Bacteroidaceae</taxon>
        <taxon>Bacteroides</taxon>
    </lineage>
</organism>
<accession>A0A412XJA0</accession>
<evidence type="ECO:0000313" key="2">
    <source>
        <dbReference type="EMBL" id="RGV44497.1"/>
    </source>
</evidence>
<proteinExistence type="predicted"/>
<comment type="caution">
    <text evidence="2">The sequence shown here is derived from an EMBL/GenBank/DDBJ whole genome shotgun (WGS) entry which is preliminary data.</text>
</comment>
<feature type="domain" description="Uroporphyrinogen decarboxylase (URO-D)" evidence="1">
    <location>
        <begin position="31"/>
        <end position="331"/>
    </location>
</feature>
<dbReference type="RefSeq" id="WP_117865918.1">
    <property type="nucleotide sequence ID" value="NZ_QRZC01000004.1"/>
</dbReference>
<dbReference type="AlphaFoldDB" id="A0A412XJA0"/>
<dbReference type="Proteomes" id="UP000285343">
    <property type="component" value="Unassembled WGS sequence"/>
</dbReference>
<gene>
    <name evidence="2" type="ORF">DWW14_04690</name>
</gene>
<evidence type="ECO:0000259" key="1">
    <source>
        <dbReference type="Pfam" id="PF01208"/>
    </source>
</evidence>
<evidence type="ECO:0000313" key="3">
    <source>
        <dbReference type="Proteomes" id="UP000285343"/>
    </source>
</evidence>
<dbReference type="Gene3D" id="3.20.20.210">
    <property type="match status" value="1"/>
</dbReference>
<dbReference type="PANTHER" id="PTHR47099">
    <property type="entry name" value="METHYLCOBAMIDE:COM METHYLTRANSFERASE MTBA"/>
    <property type="match status" value="1"/>
</dbReference>
<reference evidence="2 3" key="1">
    <citation type="submission" date="2018-08" db="EMBL/GenBank/DDBJ databases">
        <title>A genome reference for cultivated species of the human gut microbiota.</title>
        <authorList>
            <person name="Zou Y."/>
            <person name="Xue W."/>
            <person name="Luo G."/>
        </authorList>
    </citation>
    <scope>NUCLEOTIDE SEQUENCE [LARGE SCALE GENOMIC DNA]</scope>
    <source>
        <strain evidence="2 3">AF14-42</strain>
    </source>
</reference>
<dbReference type="InterPro" id="IPR052024">
    <property type="entry name" value="Methanogen_methyltrans"/>
</dbReference>
<dbReference type="SUPFAM" id="SSF51726">
    <property type="entry name" value="UROD/MetE-like"/>
    <property type="match status" value="1"/>
</dbReference>
<sequence length="335" mass="37660">MNAKLERTHRMLATPKTNDGRYYFHPILMMHAATQYGKTYSEFMNDYHILVESNMKLLEMYDHDAVSVISDPNRETAAFGAKITFDGDSSPKADKLITCMEDVEKLEIPDVYACPRTLDRINGVKLFREKLGVPFPIIGWVEGPLAECADLCGISELMMNMIMEPDMVKALQQKCLQMAKNFALAQIEAGANIIGVGDAVCSQISQDMYDEFCLPLHKELFAFIHEHGAIVKLHICGNITHILSSLAQTDLDILDADWMVDVAEVHQVMGEGVMVCGNLDPVMVVMDGTRELIKAKYEEVKSSIPRENWIMMAGCEIPRDTPVENMKYLREISLS</sequence>
<dbReference type="GO" id="GO:0006779">
    <property type="term" value="P:porphyrin-containing compound biosynthetic process"/>
    <property type="evidence" value="ECO:0007669"/>
    <property type="project" value="InterPro"/>
</dbReference>
<dbReference type="PANTHER" id="PTHR47099:SF1">
    <property type="entry name" value="METHYLCOBAMIDE:COM METHYLTRANSFERASE MTBA"/>
    <property type="match status" value="1"/>
</dbReference>
<dbReference type="Pfam" id="PF01208">
    <property type="entry name" value="URO-D"/>
    <property type="match status" value="1"/>
</dbReference>
<dbReference type="GO" id="GO:0004853">
    <property type="term" value="F:uroporphyrinogen decarboxylase activity"/>
    <property type="evidence" value="ECO:0007669"/>
    <property type="project" value="InterPro"/>
</dbReference>
<dbReference type="CDD" id="cd03465">
    <property type="entry name" value="URO-D_like"/>
    <property type="match status" value="1"/>
</dbReference>
<protein>
    <submittedName>
        <fullName evidence="2">Uroporphyrinogen decarboxylase</fullName>
    </submittedName>
</protein>
<dbReference type="InterPro" id="IPR000257">
    <property type="entry name" value="Uroporphyrinogen_deCOase"/>
</dbReference>